<evidence type="ECO:0000256" key="5">
    <source>
        <dbReference type="ARBA" id="ARBA00023004"/>
    </source>
</evidence>
<dbReference type="AlphaFoldDB" id="A0A1G7R2A6"/>
<keyword evidence="10" id="KW-1185">Reference proteome</keyword>
<evidence type="ECO:0000256" key="1">
    <source>
        <dbReference type="ARBA" id="ARBA00001966"/>
    </source>
</evidence>
<dbReference type="GO" id="GO:0003824">
    <property type="term" value="F:catalytic activity"/>
    <property type="evidence" value="ECO:0007669"/>
    <property type="project" value="InterPro"/>
</dbReference>
<dbReference type="GO" id="GO:0046872">
    <property type="term" value="F:metal ion binding"/>
    <property type="evidence" value="ECO:0007669"/>
    <property type="project" value="UniProtKB-KW"/>
</dbReference>
<dbReference type="OrthoDB" id="30736at2157"/>
<evidence type="ECO:0000256" key="2">
    <source>
        <dbReference type="ARBA" id="ARBA00022485"/>
    </source>
</evidence>
<evidence type="ECO:0000256" key="3">
    <source>
        <dbReference type="ARBA" id="ARBA00022691"/>
    </source>
</evidence>
<dbReference type="CDD" id="cd21123">
    <property type="entry name" value="SPASM_MftC-like"/>
    <property type="match status" value="1"/>
</dbReference>
<dbReference type="Proteomes" id="UP000199076">
    <property type="component" value="Unassembled WGS sequence"/>
</dbReference>
<dbReference type="InterPro" id="IPR058240">
    <property type="entry name" value="rSAM_sf"/>
</dbReference>
<dbReference type="PIRSF" id="PIRSF037420">
    <property type="entry name" value="PQQ_syn_pqqE"/>
    <property type="match status" value="1"/>
</dbReference>
<gene>
    <name evidence="9" type="ORF">SAMN05216218_11417</name>
</gene>
<keyword evidence="4" id="KW-0479">Metal-binding</keyword>
<comment type="cofactor">
    <cofactor evidence="1">
        <name>[4Fe-4S] cluster</name>
        <dbReference type="ChEBI" id="CHEBI:49883"/>
    </cofactor>
</comment>
<dbReference type="InterPro" id="IPR017200">
    <property type="entry name" value="PqqE-like"/>
</dbReference>
<dbReference type="PANTHER" id="PTHR11228:SF34">
    <property type="entry name" value="TUNGSTEN-CONTAINING ALDEHYDE FERREDOXIN OXIDOREDUCTASE COFACTOR MODIFYING PROTEIN"/>
    <property type="match status" value="1"/>
</dbReference>
<dbReference type="SFLD" id="SFLDS00029">
    <property type="entry name" value="Radical_SAM"/>
    <property type="match status" value="1"/>
</dbReference>
<keyword evidence="6" id="KW-0411">Iron-sulfur</keyword>
<dbReference type="SUPFAM" id="SSF102114">
    <property type="entry name" value="Radical SAM enzymes"/>
    <property type="match status" value="1"/>
</dbReference>
<dbReference type="Pfam" id="PF04055">
    <property type="entry name" value="Radical_SAM"/>
    <property type="match status" value="1"/>
</dbReference>
<dbReference type="Gene3D" id="3.20.20.70">
    <property type="entry name" value="Aldolase class I"/>
    <property type="match status" value="1"/>
</dbReference>
<dbReference type="InterPro" id="IPR007197">
    <property type="entry name" value="rSAM"/>
</dbReference>
<sequence>MNRDLDTSRRPLVLIWEVTQACELACEHCRADAQSMRHPDELTTDEGKALLDSAREFAENQLVVLSGGDPCKRSDLTELVRYGSEQGLSVSLTPSGTDELTADVLEDLSEAGLRRIALSLDGGDAESHDAFRGETGSFAATVDAAEAARDAGLPLQINTTVCAETVEQLPTIRDRVRELGAVLWSVFFLVPVGRGQLLDSIDPERADRVMDWLAETADEEPFGIKTTEAPHYRRVKLQRRAADGDADDGSADAGRQRRGGIVAGDGFAFVSHTGDVYPSGFLPESAGNVREDDLVDCYRNSDLFTALRDRDRLSGKCGACEFRHVCGGSRSRAYATTGDPLASDPLCPHVPDGYDAGEGAAGD</sequence>
<accession>A0A1G7R2A6</accession>
<dbReference type="SFLD" id="SFLDG01386">
    <property type="entry name" value="main_SPASM_domain-containing"/>
    <property type="match status" value="1"/>
</dbReference>
<evidence type="ECO:0000256" key="4">
    <source>
        <dbReference type="ARBA" id="ARBA00022723"/>
    </source>
</evidence>
<dbReference type="PANTHER" id="PTHR11228">
    <property type="entry name" value="RADICAL SAM DOMAIN PROTEIN"/>
    <property type="match status" value="1"/>
</dbReference>
<keyword evidence="2" id="KW-0004">4Fe-4S</keyword>
<dbReference type="CDD" id="cd01335">
    <property type="entry name" value="Radical_SAM"/>
    <property type="match status" value="1"/>
</dbReference>
<dbReference type="InterPro" id="IPR006638">
    <property type="entry name" value="Elp3/MiaA/NifB-like_rSAM"/>
</dbReference>
<keyword evidence="5" id="KW-0408">Iron</keyword>
<keyword evidence="3" id="KW-0949">S-adenosyl-L-methionine</keyword>
<feature type="domain" description="Radical SAM core" evidence="8">
    <location>
        <begin position="8"/>
        <end position="219"/>
    </location>
</feature>
<feature type="region of interest" description="Disordered" evidence="7">
    <location>
        <begin position="239"/>
        <end position="258"/>
    </location>
</feature>
<evidence type="ECO:0000256" key="7">
    <source>
        <dbReference type="SAM" id="MobiDB-lite"/>
    </source>
</evidence>
<name>A0A1G7R2A6_9EURY</name>
<dbReference type="InterPro" id="IPR013785">
    <property type="entry name" value="Aldolase_TIM"/>
</dbReference>
<dbReference type="NCBIfam" id="TIGR04053">
    <property type="entry name" value="TIGR04053 family radical SAM/SPASM domain-containing protein"/>
    <property type="match status" value="1"/>
</dbReference>
<proteinExistence type="predicted"/>
<evidence type="ECO:0000256" key="6">
    <source>
        <dbReference type="ARBA" id="ARBA00023014"/>
    </source>
</evidence>
<dbReference type="EMBL" id="FNBK01000014">
    <property type="protein sequence ID" value="SDG04916.1"/>
    <property type="molecule type" value="Genomic_DNA"/>
</dbReference>
<protein>
    <submittedName>
        <fullName evidence="9">Radical SAM protein, BA_1875 family</fullName>
    </submittedName>
</protein>
<evidence type="ECO:0000313" key="10">
    <source>
        <dbReference type="Proteomes" id="UP000199076"/>
    </source>
</evidence>
<dbReference type="SMART" id="SM00729">
    <property type="entry name" value="Elp3"/>
    <property type="match status" value="1"/>
</dbReference>
<dbReference type="InterPro" id="IPR050377">
    <property type="entry name" value="Radical_SAM_PqqE_MftC-like"/>
</dbReference>
<evidence type="ECO:0000259" key="8">
    <source>
        <dbReference type="PROSITE" id="PS51918"/>
    </source>
</evidence>
<evidence type="ECO:0000313" key="9">
    <source>
        <dbReference type="EMBL" id="SDG04916.1"/>
    </source>
</evidence>
<organism evidence="9 10">
    <name type="scientific">Halorientalis regularis</name>
    <dbReference type="NCBI Taxonomy" id="660518"/>
    <lineage>
        <taxon>Archaea</taxon>
        <taxon>Methanobacteriati</taxon>
        <taxon>Methanobacteriota</taxon>
        <taxon>Stenosarchaea group</taxon>
        <taxon>Halobacteria</taxon>
        <taxon>Halobacteriales</taxon>
        <taxon>Haloarculaceae</taxon>
        <taxon>Halorientalis</taxon>
    </lineage>
</organism>
<reference evidence="10" key="1">
    <citation type="submission" date="2016-10" db="EMBL/GenBank/DDBJ databases">
        <authorList>
            <person name="Varghese N."/>
            <person name="Submissions S."/>
        </authorList>
    </citation>
    <scope>NUCLEOTIDE SEQUENCE [LARGE SCALE GENOMIC DNA]</scope>
    <source>
        <strain evidence="10">IBRC-M 10760</strain>
    </source>
</reference>
<dbReference type="SFLD" id="SFLDG01067">
    <property type="entry name" value="SPASM/twitch_domain_containing"/>
    <property type="match status" value="1"/>
</dbReference>
<dbReference type="STRING" id="660518.SAMN05216218_11417"/>
<dbReference type="PROSITE" id="PS51918">
    <property type="entry name" value="RADICAL_SAM"/>
    <property type="match status" value="1"/>
</dbReference>
<dbReference type="RefSeq" id="WP_092694210.1">
    <property type="nucleotide sequence ID" value="NZ_FNBK01000014.1"/>
</dbReference>
<dbReference type="GO" id="GO:0051539">
    <property type="term" value="F:4 iron, 4 sulfur cluster binding"/>
    <property type="evidence" value="ECO:0007669"/>
    <property type="project" value="UniProtKB-KW"/>
</dbReference>